<dbReference type="InterPro" id="IPR001734">
    <property type="entry name" value="Na/solute_symporter"/>
</dbReference>
<dbReference type="PANTHER" id="PTHR46154">
    <property type="match status" value="1"/>
</dbReference>
<comment type="similarity">
    <text evidence="2 7">Belongs to the sodium:solute symporter (SSF) (TC 2.A.21) family.</text>
</comment>
<organism evidence="9 10">
    <name type="scientific">Stichopus japonicus</name>
    <name type="common">Sea cucumber</name>
    <dbReference type="NCBI Taxonomy" id="307972"/>
    <lineage>
        <taxon>Eukaryota</taxon>
        <taxon>Metazoa</taxon>
        <taxon>Echinodermata</taxon>
        <taxon>Eleutherozoa</taxon>
        <taxon>Echinozoa</taxon>
        <taxon>Holothuroidea</taxon>
        <taxon>Aspidochirotacea</taxon>
        <taxon>Aspidochirotida</taxon>
        <taxon>Stichopodidae</taxon>
        <taxon>Apostichopus</taxon>
    </lineage>
</organism>
<evidence type="ECO:0000256" key="4">
    <source>
        <dbReference type="ARBA" id="ARBA00022692"/>
    </source>
</evidence>
<dbReference type="PROSITE" id="PS50283">
    <property type="entry name" value="NA_SOLUT_SYMP_3"/>
    <property type="match status" value="1"/>
</dbReference>
<protein>
    <submittedName>
        <fullName evidence="9">Putative urea-proton symporter DUR3</fullName>
    </submittedName>
</protein>
<keyword evidence="3" id="KW-0813">Transport</keyword>
<evidence type="ECO:0000256" key="6">
    <source>
        <dbReference type="ARBA" id="ARBA00023136"/>
    </source>
</evidence>
<dbReference type="InterPro" id="IPR031155">
    <property type="entry name" value="DUR"/>
</dbReference>
<gene>
    <name evidence="9" type="ORF">BSL78_14609</name>
</gene>
<evidence type="ECO:0000256" key="8">
    <source>
        <dbReference type="SAM" id="Phobius"/>
    </source>
</evidence>
<dbReference type="GO" id="GO:0015204">
    <property type="term" value="F:urea transmembrane transporter activity"/>
    <property type="evidence" value="ECO:0007669"/>
    <property type="project" value="InterPro"/>
</dbReference>
<dbReference type="AlphaFoldDB" id="A0A2G8KKK8"/>
<feature type="transmembrane region" description="Helical" evidence="8">
    <location>
        <begin position="50"/>
        <end position="70"/>
    </location>
</feature>
<evidence type="ECO:0000256" key="3">
    <source>
        <dbReference type="ARBA" id="ARBA00022448"/>
    </source>
</evidence>
<dbReference type="EMBL" id="MRZV01000518">
    <property type="protein sequence ID" value="PIK48507.1"/>
    <property type="molecule type" value="Genomic_DNA"/>
</dbReference>
<dbReference type="Gene3D" id="1.20.1730.10">
    <property type="entry name" value="Sodium/glucose cotransporter"/>
    <property type="match status" value="1"/>
</dbReference>
<feature type="transmembrane region" description="Helical" evidence="8">
    <location>
        <begin position="295"/>
        <end position="325"/>
    </location>
</feature>
<dbReference type="Proteomes" id="UP000230750">
    <property type="component" value="Unassembled WGS sequence"/>
</dbReference>
<keyword evidence="4 8" id="KW-0812">Transmembrane</keyword>
<dbReference type="STRING" id="307972.A0A2G8KKK8"/>
<comment type="caution">
    <text evidence="9">The sequence shown here is derived from an EMBL/GenBank/DDBJ whole genome shotgun (WGS) entry which is preliminary data.</text>
</comment>
<keyword evidence="6 8" id="KW-0472">Membrane</keyword>
<feature type="transmembrane region" description="Helical" evidence="8">
    <location>
        <begin position="207"/>
        <end position="232"/>
    </location>
</feature>
<evidence type="ECO:0000313" key="10">
    <source>
        <dbReference type="Proteomes" id="UP000230750"/>
    </source>
</evidence>
<evidence type="ECO:0000313" key="9">
    <source>
        <dbReference type="EMBL" id="PIK48507.1"/>
    </source>
</evidence>
<keyword evidence="5 8" id="KW-1133">Transmembrane helix</keyword>
<evidence type="ECO:0000256" key="1">
    <source>
        <dbReference type="ARBA" id="ARBA00004141"/>
    </source>
</evidence>
<accession>A0A2G8KKK8</accession>
<feature type="transmembrane region" description="Helical" evidence="8">
    <location>
        <begin position="156"/>
        <end position="175"/>
    </location>
</feature>
<dbReference type="InterPro" id="IPR038377">
    <property type="entry name" value="Na/Glc_symporter_sf"/>
</dbReference>
<dbReference type="Pfam" id="PF00474">
    <property type="entry name" value="SSF"/>
    <property type="match status" value="1"/>
</dbReference>
<dbReference type="GO" id="GO:0005886">
    <property type="term" value="C:plasma membrane"/>
    <property type="evidence" value="ECO:0007669"/>
    <property type="project" value="TreeGrafter"/>
</dbReference>
<dbReference type="PANTHER" id="PTHR46154:SF4">
    <property type="entry name" value="UREA ACTIVE TRANSPORTER"/>
    <property type="match status" value="1"/>
</dbReference>
<sequence length="374" mass="40216">MQVMLDTDFDAGGQVSLGLTATTIVSQWTWAATLLQSSTVAAKNGISGPFWYAAGATIPLLLFATISVQLKTRAPGAKTFLQVIQARFGSRTHLIFCFFAILTNVIVTSMLMLGGCAVLTHIVEDLELEFAAMVLVAIIGGYTFIGGLGATFYMSYFNTSVIFAILLVFMVQIYHNPGGNGALGSINRVYSLLNCSEGPPGNQENSYLTFISLDGFIFGIINVVGNFGTVFVDQSYWQSSVAAKPKQGMWGFLLGGLVWFAVPFAFATTMGLAYVSLSLVPVAVANEVLGYRGHVMIVLIILMSVTSTGSAEVIAITSIVVYDLYQIHLRPYRRVADSNGCILCGKCRGRMANPRDQCSCTSMTGCKQCTADDM</sequence>
<comment type="subcellular location">
    <subcellularLocation>
        <location evidence="1">Membrane</location>
        <topology evidence="1">Multi-pass membrane protein</topology>
    </subcellularLocation>
</comment>
<evidence type="ECO:0000256" key="5">
    <source>
        <dbReference type="ARBA" id="ARBA00022989"/>
    </source>
</evidence>
<reference evidence="9 10" key="1">
    <citation type="journal article" date="2017" name="PLoS Biol.">
        <title>The sea cucumber genome provides insights into morphological evolution and visceral regeneration.</title>
        <authorList>
            <person name="Zhang X."/>
            <person name="Sun L."/>
            <person name="Yuan J."/>
            <person name="Sun Y."/>
            <person name="Gao Y."/>
            <person name="Zhang L."/>
            <person name="Li S."/>
            <person name="Dai H."/>
            <person name="Hamel J.F."/>
            <person name="Liu C."/>
            <person name="Yu Y."/>
            <person name="Liu S."/>
            <person name="Lin W."/>
            <person name="Guo K."/>
            <person name="Jin S."/>
            <person name="Xu P."/>
            <person name="Storey K.B."/>
            <person name="Huan P."/>
            <person name="Zhang T."/>
            <person name="Zhou Y."/>
            <person name="Zhang J."/>
            <person name="Lin C."/>
            <person name="Li X."/>
            <person name="Xing L."/>
            <person name="Huo D."/>
            <person name="Sun M."/>
            <person name="Wang L."/>
            <person name="Mercier A."/>
            <person name="Li F."/>
            <person name="Yang H."/>
            <person name="Xiang J."/>
        </authorList>
    </citation>
    <scope>NUCLEOTIDE SEQUENCE [LARGE SCALE GENOMIC DNA]</scope>
    <source>
        <strain evidence="9">Shaxun</strain>
        <tissue evidence="9">Muscle</tissue>
    </source>
</reference>
<feature type="transmembrane region" description="Helical" evidence="8">
    <location>
        <begin position="94"/>
        <end position="122"/>
    </location>
</feature>
<keyword evidence="10" id="KW-1185">Reference proteome</keyword>
<feature type="transmembrane region" description="Helical" evidence="8">
    <location>
        <begin position="128"/>
        <end position="149"/>
    </location>
</feature>
<evidence type="ECO:0000256" key="2">
    <source>
        <dbReference type="ARBA" id="ARBA00006434"/>
    </source>
</evidence>
<proteinExistence type="inferred from homology"/>
<dbReference type="OrthoDB" id="10049971at2759"/>
<evidence type="ECO:0000256" key="7">
    <source>
        <dbReference type="RuleBase" id="RU362091"/>
    </source>
</evidence>
<name>A0A2G8KKK8_STIJA</name>
<feature type="transmembrane region" description="Helical" evidence="8">
    <location>
        <begin position="252"/>
        <end position="275"/>
    </location>
</feature>